<organism evidence="2">
    <name type="scientific">uncultured marine thaumarchaeote KM3_03_B08</name>
    <dbReference type="NCBI Taxonomy" id="1455959"/>
    <lineage>
        <taxon>Archaea</taxon>
        <taxon>Nitrososphaerota</taxon>
        <taxon>environmental samples</taxon>
    </lineage>
</organism>
<keyword evidence="1" id="KW-1133">Transmembrane helix</keyword>
<evidence type="ECO:0000256" key="1">
    <source>
        <dbReference type="SAM" id="Phobius"/>
    </source>
</evidence>
<dbReference type="AlphaFoldDB" id="A0A075G7Z6"/>
<feature type="transmembrane region" description="Helical" evidence="1">
    <location>
        <begin position="7"/>
        <end position="25"/>
    </location>
</feature>
<evidence type="ECO:0000313" key="2">
    <source>
        <dbReference type="EMBL" id="AIE97872.1"/>
    </source>
</evidence>
<evidence type="ECO:0008006" key="3">
    <source>
        <dbReference type="Google" id="ProtNLM"/>
    </source>
</evidence>
<keyword evidence="1" id="KW-0472">Membrane</keyword>
<name>A0A075G7Z6_9ARCH</name>
<dbReference type="EMBL" id="KF900518">
    <property type="protein sequence ID" value="AIE97872.1"/>
    <property type="molecule type" value="Genomic_DNA"/>
</dbReference>
<accession>A0A075G7Z6</accession>
<protein>
    <recommendedName>
        <fullName evidence="3">Intracellular proteinase inhibitor BsuPI domain-containing protein</fullName>
    </recommendedName>
</protein>
<reference evidence="2" key="1">
    <citation type="journal article" date="2014" name="Genome Biol. Evol.">
        <title>Pangenome evidence for extensive interdomain horizontal transfer affecting lineage core and shell genes in uncultured planktonic thaumarchaeota and euryarchaeota.</title>
        <authorList>
            <person name="Deschamps P."/>
            <person name="Zivanovic Y."/>
            <person name="Moreira D."/>
            <person name="Rodriguez-Valera F."/>
            <person name="Lopez-Garcia P."/>
        </authorList>
    </citation>
    <scope>NUCLEOTIDE SEQUENCE</scope>
</reference>
<sequence>MKNVPRGLLIAILIGMMAGLILGVFENFQYNHEQLVFQDGSSISIVTEKIDFELGEQIHIKIINSGTIPLTFSDASYGLKVTGLDGVLYYTPMAAQVISTLEPKEEKTFVWNQKKMDGSDSLEGIYKIVVEGFDHENNKVKKSIVINLLK</sequence>
<proteinExistence type="predicted"/>
<keyword evidence="1" id="KW-0812">Transmembrane</keyword>